<dbReference type="InterPro" id="IPR003593">
    <property type="entry name" value="AAA+_ATPase"/>
</dbReference>
<dbReference type="RefSeq" id="WP_131304698.1">
    <property type="nucleotide sequence ID" value="NZ_SJFN01000001.1"/>
</dbReference>
<keyword evidence="3" id="KW-0813">Transport</keyword>
<dbReference type="InterPro" id="IPR017871">
    <property type="entry name" value="ABC_transporter-like_CS"/>
</dbReference>
<dbReference type="InterPro" id="IPR003439">
    <property type="entry name" value="ABC_transporter-like_ATP-bd"/>
</dbReference>
<sequence>MTLAPPAGVAAEAFVVLDKVGKIFAPQISLAEELLAHLGAGLDRRVLHAVDGVDLTIAKGEALGLVGESGCGKSTLGRILAGIHRASEGRVRIDGRPVTDAAGRKTTTRVQTVFQDPFASLDPRMTVGETISEGPIAHGFVERRAAQAHVAEWLLRVGLDPAFARRFPHQFSGGQRQRVAIARALAMRPDVLVCDEPVASLDVSIQAQIVNLFLKLRRDLGLTLLFISHDLGVVRHLCDRVAIMYLGRIVEVGTAAEVYGHPRHPYTRALLDSVPRLRLDPDAAGGVSPISGELPSPLAPPPGCHFHPRCPLAEARCRVERPLLRRLADGRDVACHLATDAPPHVPHGG</sequence>
<dbReference type="Gene3D" id="3.40.50.300">
    <property type="entry name" value="P-loop containing nucleotide triphosphate hydrolases"/>
    <property type="match status" value="1"/>
</dbReference>
<comment type="subcellular location">
    <subcellularLocation>
        <location evidence="1">Cell inner membrane</location>
        <topology evidence="1">Peripheral membrane protein</topology>
    </subcellularLocation>
</comment>
<evidence type="ECO:0000313" key="7">
    <source>
        <dbReference type="EMBL" id="TBW41183.1"/>
    </source>
</evidence>
<dbReference type="AlphaFoldDB" id="A0A4Q9VZX3"/>
<dbReference type="GO" id="GO:0015833">
    <property type="term" value="P:peptide transport"/>
    <property type="evidence" value="ECO:0007669"/>
    <property type="project" value="InterPro"/>
</dbReference>
<dbReference type="SMART" id="SM00382">
    <property type="entry name" value="AAA"/>
    <property type="match status" value="1"/>
</dbReference>
<dbReference type="Pfam" id="PF08352">
    <property type="entry name" value="oligo_HPY"/>
    <property type="match status" value="1"/>
</dbReference>
<dbReference type="GO" id="GO:0005524">
    <property type="term" value="F:ATP binding"/>
    <property type="evidence" value="ECO:0007669"/>
    <property type="project" value="UniProtKB-KW"/>
</dbReference>
<gene>
    <name evidence="7" type="ORF">EYW49_00155</name>
</gene>
<dbReference type="PANTHER" id="PTHR43776:SF7">
    <property type="entry name" value="D,D-DIPEPTIDE TRANSPORT ATP-BINDING PROTEIN DDPF-RELATED"/>
    <property type="match status" value="1"/>
</dbReference>
<dbReference type="CDD" id="cd03257">
    <property type="entry name" value="ABC_NikE_OppD_transporters"/>
    <property type="match status" value="1"/>
</dbReference>
<keyword evidence="5 7" id="KW-0067">ATP-binding</keyword>
<dbReference type="PROSITE" id="PS00211">
    <property type="entry name" value="ABC_TRANSPORTER_1"/>
    <property type="match status" value="1"/>
</dbReference>
<dbReference type="EMBL" id="SJFN01000001">
    <property type="protein sequence ID" value="TBW41183.1"/>
    <property type="molecule type" value="Genomic_DNA"/>
</dbReference>
<organism evidence="7 8">
    <name type="scientific">Siculibacillus lacustris</name>
    <dbReference type="NCBI Taxonomy" id="1549641"/>
    <lineage>
        <taxon>Bacteria</taxon>
        <taxon>Pseudomonadati</taxon>
        <taxon>Pseudomonadota</taxon>
        <taxon>Alphaproteobacteria</taxon>
        <taxon>Hyphomicrobiales</taxon>
        <taxon>Ancalomicrobiaceae</taxon>
        <taxon>Siculibacillus</taxon>
    </lineage>
</organism>
<evidence type="ECO:0000256" key="1">
    <source>
        <dbReference type="ARBA" id="ARBA00004417"/>
    </source>
</evidence>
<dbReference type="Pfam" id="PF00005">
    <property type="entry name" value="ABC_tran"/>
    <property type="match status" value="1"/>
</dbReference>
<accession>A0A4Q9VZX3</accession>
<feature type="domain" description="ABC transporter" evidence="6">
    <location>
        <begin position="30"/>
        <end position="271"/>
    </location>
</feature>
<dbReference type="PROSITE" id="PS50893">
    <property type="entry name" value="ABC_TRANSPORTER_2"/>
    <property type="match status" value="1"/>
</dbReference>
<name>A0A4Q9VZX3_9HYPH</name>
<dbReference type="OrthoDB" id="7328866at2"/>
<dbReference type="FunFam" id="3.40.50.300:FF:000016">
    <property type="entry name" value="Oligopeptide ABC transporter ATP-binding component"/>
    <property type="match status" value="1"/>
</dbReference>
<evidence type="ECO:0000313" key="8">
    <source>
        <dbReference type="Proteomes" id="UP000292781"/>
    </source>
</evidence>
<dbReference type="InterPro" id="IPR013563">
    <property type="entry name" value="Oligopep_ABC_C"/>
</dbReference>
<dbReference type="NCBIfam" id="TIGR01727">
    <property type="entry name" value="oligo_HPY"/>
    <property type="match status" value="1"/>
</dbReference>
<keyword evidence="4" id="KW-0547">Nucleotide-binding</keyword>
<dbReference type="InterPro" id="IPR050319">
    <property type="entry name" value="ABC_transp_ATP-bind"/>
</dbReference>
<dbReference type="Proteomes" id="UP000292781">
    <property type="component" value="Unassembled WGS sequence"/>
</dbReference>
<proteinExistence type="inferred from homology"/>
<reference evidence="7 8" key="1">
    <citation type="submission" date="2019-02" db="EMBL/GenBank/DDBJ databases">
        <title>Siculibacillus lacustris gen. nov., sp. nov., a new rosette-forming bacterium isolated from a freshwater crater lake (Lake St. Ana, Romania).</title>
        <authorList>
            <person name="Felfoldi T."/>
            <person name="Marton Z."/>
            <person name="Szabo A."/>
            <person name="Mentes A."/>
            <person name="Boka K."/>
            <person name="Marialigeti K."/>
            <person name="Mathe I."/>
            <person name="Koncz M."/>
            <person name="Schumann P."/>
            <person name="Toth E."/>
        </authorList>
    </citation>
    <scope>NUCLEOTIDE SEQUENCE [LARGE SCALE GENOMIC DNA]</scope>
    <source>
        <strain evidence="7 8">SA-279</strain>
    </source>
</reference>
<comment type="caution">
    <text evidence="7">The sequence shown here is derived from an EMBL/GenBank/DDBJ whole genome shotgun (WGS) entry which is preliminary data.</text>
</comment>
<dbReference type="GO" id="GO:0005886">
    <property type="term" value="C:plasma membrane"/>
    <property type="evidence" value="ECO:0007669"/>
    <property type="project" value="UniProtKB-SubCell"/>
</dbReference>
<dbReference type="SUPFAM" id="SSF52540">
    <property type="entry name" value="P-loop containing nucleoside triphosphate hydrolases"/>
    <property type="match status" value="1"/>
</dbReference>
<evidence type="ECO:0000256" key="2">
    <source>
        <dbReference type="ARBA" id="ARBA00005417"/>
    </source>
</evidence>
<keyword evidence="8" id="KW-1185">Reference proteome</keyword>
<protein>
    <submittedName>
        <fullName evidence="7">ATP-binding cassette domain-containing protein</fullName>
    </submittedName>
</protein>
<evidence type="ECO:0000256" key="5">
    <source>
        <dbReference type="ARBA" id="ARBA00022840"/>
    </source>
</evidence>
<comment type="similarity">
    <text evidence="2">Belongs to the ABC transporter superfamily.</text>
</comment>
<dbReference type="InterPro" id="IPR027417">
    <property type="entry name" value="P-loop_NTPase"/>
</dbReference>
<evidence type="ECO:0000256" key="3">
    <source>
        <dbReference type="ARBA" id="ARBA00022448"/>
    </source>
</evidence>
<evidence type="ECO:0000259" key="6">
    <source>
        <dbReference type="PROSITE" id="PS50893"/>
    </source>
</evidence>
<dbReference type="PANTHER" id="PTHR43776">
    <property type="entry name" value="TRANSPORT ATP-BINDING PROTEIN"/>
    <property type="match status" value="1"/>
</dbReference>
<dbReference type="GO" id="GO:0016887">
    <property type="term" value="F:ATP hydrolysis activity"/>
    <property type="evidence" value="ECO:0007669"/>
    <property type="project" value="InterPro"/>
</dbReference>
<evidence type="ECO:0000256" key="4">
    <source>
        <dbReference type="ARBA" id="ARBA00022741"/>
    </source>
</evidence>
<dbReference type="GO" id="GO:0055085">
    <property type="term" value="P:transmembrane transport"/>
    <property type="evidence" value="ECO:0007669"/>
    <property type="project" value="UniProtKB-ARBA"/>
</dbReference>